<dbReference type="EMBL" id="BMDJ01000004">
    <property type="protein sequence ID" value="GGI25680.1"/>
    <property type="molecule type" value="Genomic_DNA"/>
</dbReference>
<dbReference type="PANTHER" id="PTHR12480:SF19">
    <property type="entry name" value="CUPIN-LIKE DOMAIN-CONTAINING PROTEIN"/>
    <property type="match status" value="1"/>
</dbReference>
<evidence type="ECO:0000313" key="2">
    <source>
        <dbReference type="EMBL" id="GGI25680.1"/>
    </source>
</evidence>
<evidence type="ECO:0000259" key="1">
    <source>
        <dbReference type="PROSITE" id="PS51184"/>
    </source>
</evidence>
<dbReference type="SMART" id="SM00558">
    <property type="entry name" value="JmjC"/>
    <property type="match status" value="1"/>
</dbReference>
<name>A0ABQ2BHD2_9SPHI</name>
<sequence length="277" mass="32393">MEIQRVDNITHQEFLKNFYEPGIPVVFKNASSVWKAKGLFSPEWFKRNYGERVLNKEGKTYTMSEVFDLVENSTVENPAPYPLKYNITKDIPELLPLIQPLNLHYALPNWLESQWFKKGYWGSATELFIGGPGGKFPYLHLDYYHLNAWITQLYGEKQFTVFPRGQEDLLYPRADDPWRSEVNIFEPDYEKFPKYRDATPINFTVGPGETLFIPFGTWHSAYSLTTTISVAFDQLNEKNYKPFLKDVWDFKRREGLVKALTMHSYAWLGCKIGNSLK</sequence>
<organism evidence="2 3">
    <name type="scientific">Pedobacter mendelii</name>
    <dbReference type="NCBI Taxonomy" id="1908240"/>
    <lineage>
        <taxon>Bacteria</taxon>
        <taxon>Pseudomonadati</taxon>
        <taxon>Bacteroidota</taxon>
        <taxon>Sphingobacteriia</taxon>
        <taxon>Sphingobacteriales</taxon>
        <taxon>Sphingobacteriaceae</taxon>
        <taxon>Pedobacter</taxon>
    </lineage>
</organism>
<keyword evidence="3" id="KW-1185">Reference proteome</keyword>
<comment type="caution">
    <text evidence="2">The sequence shown here is derived from an EMBL/GenBank/DDBJ whole genome shotgun (WGS) entry which is preliminary data.</text>
</comment>
<dbReference type="InterPro" id="IPR003347">
    <property type="entry name" value="JmjC_dom"/>
</dbReference>
<dbReference type="InterPro" id="IPR041667">
    <property type="entry name" value="Cupin_8"/>
</dbReference>
<evidence type="ECO:0000313" key="3">
    <source>
        <dbReference type="Proteomes" id="UP000645390"/>
    </source>
</evidence>
<accession>A0ABQ2BHD2</accession>
<dbReference type="RefSeq" id="WP_188413495.1">
    <property type="nucleotide sequence ID" value="NZ_BMDJ01000004.1"/>
</dbReference>
<dbReference type="InterPro" id="IPR050910">
    <property type="entry name" value="JMJD6_ArgDemeth/LysHydrox"/>
</dbReference>
<proteinExistence type="predicted"/>
<feature type="domain" description="JmjC" evidence="1">
    <location>
        <begin position="96"/>
        <end position="251"/>
    </location>
</feature>
<dbReference type="PROSITE" id="PS51184">
    <property type="entry name" value="JMJC"/>
    <property type="match status" value="1"/>
</dbReference>
<reference evidence="3" key="1">
    <citation type="journal article" date="2019" name="Int. J. Syst. Evol. Microbiol.">
        <title>The Global Catalogue of Microorganisms (GCM) 10K type strain sequencing project: providing services to taxonomists for standard genome sequencing and annotation.</title>
        <authorList>
            <consortium name="The Broad Institute Genomics Platform"/>
            <consortium name="The Broad Institute Genome Sequencing Center for Infectious Disease"/>
            <person name="Wu L."/>
            <person name="Ma J."/>
        </authorList>
    </citation>
    <scope>NUCLEOTIDE SEQUENCE [LARGE SCALE GENOMIC DNA]</scope>
    <source>
        <strain evidence="3">CCM 8939</strain>
    </source>
</reference>
<gene>
    <name evidence="2" type="ORF">GCM10008119_18880</name>
</gene>
<dbReference type="Proteomes" id="UP000645390">
    <property type="component" value="Unassembled WGS sequence"/>
</dbReference>
<protein>
    <recommendedName>
        <fullName evidence="1">JmjC domain-containing protein</fullName>
    </recommendedName>
</protein>
<dbReference type="Gene3D" id="2.60.120.650">
    <property type="entry name" value="Cupin"/>
    <property type="match status" value="1"/>
</dbReference>
<dbReference type="PANTHER" id="PTHR12480">
    <property type="entry name" value="ARGININE DEMETHYLASE AND LYSYL-HYDROXYLASE JMJD"/>
    <property type="match status" value="1"/>
</dbReference>
<dbReference type="SUPFAM" id="SSF51197">
    <property type="entry name" value="Clavaminate synthase-like"/>
    <property type="match status" value="1"/>
</dbReference>
<dbReference type="Pfam" id="PF13621">
    <property type="entry name" value="Cupin_8"/>
    <property type="match status" value="1"/>
</dbReference>